<sequence length="123" mass="13579">MTVEGVVGLGIADQGVTLVLHASWFNHSSWIRVMEITTIRVYSCRAFTSPRISAFRPSMKKPFLESLPRESSMGVFKPIIPLNSISLKVCGSDLHQCGIDGSIEPKIALRARDPSDRVSFFPS</sequence>
<gene>
    <name evidence="1" type="ORF">B296_00039554</name>
</gene>
<dbReference type="Proteomes" id="UP000287651">
    <property type="component" value="Unassembled WGS sequence"/>
</dbReference>
<organism evidence="1 2">
    <name type="scientific">Ensete ventricosum</name>
    <name type="common">Abyssinian banana</name>
    <name type="synonym">Musa ensete</name>
    <dbReference type="NCBI Taxonomy" id="4639"/>
    <lineage>
        <taxon>Eukaryota</taxon>
        <taxon>Viridiplantae</taxon>
        <taxon>Streptophyta</taxon>
        <taxon>Embryophyta</taxon>
        <taxon>Tracheophyta</taxon>
        <taxon>Spermatophyta</taxon>
        <taxon>Magnoliopsida</taxon>
        <taxon>Liliopsida</taxon>
        <taxon>Zingiberales</taxon>
        <taxon>Musaceae</taxon>
        <taxon>Ensete</taxon>
    </lineage>
</organism>
<accession>A0A426X2C2</accession>
<dbReference type="AlphaFoldDB" id="A0A426X2C2"/>
<reference evidence="1 2" key="1">
    <citation type="journal article" date="2014" name="Agronomy (Basel)">
        <title>A Draft Genome Sequence for Ensete ventricosum, the Drought-Tolerant Tree Against Hunger.</title>
        <authorList>
            <person name="Harrison J."/>
            <person name="Moore K.A."/>
            <person name="Paszkiewicz K."/>
            <person name="Jones T."/>
            <person name="Grant M."/>
            <person name="Ambacheew D."/>
            <person name="Muzemil S."/>
            <person name="Studholme D.J."/>
        </authorList>
    </citation>
    <scope>NUCLEOTIDE SEQUENCE [LARGE SCALE GENOMIC DNA]</scope>
</reference>
<evidence type="ECO:0000313" key="2">
    <source>
        <dbReference type="Proteomes" id="UP000287651"/>
    </source>
</evidence>
<evidence type="ECO:0000313" key="1">
    <source>
        <dbReference type="EMBL" id="RRT33642.1"/>
    </source>
</evidence>
<name>A0A426X2C2_ENSVE</name>
<dbReference type="EMBL" id="AMZH03028568">
    <property type="protein sequence ID" value="RRT33642.1"/>
    <property type="molecule type" value="Genomic_DNA"/>
</dbReference>
<protein>
    <submittedName>
        <fullName evidence="1">Uncharacterized protein</fullName>
    </submittedName>
</protein>
<comment type="caution">
    <text evidence="1">The sequence shown here is derived from an EMBL/GenBank/DDBJ whole genome shotgun (WGS) entry which is preliminary data.</text>
</comment>
<proteinExistence type="predicted"/>